<dbReference type="AlphaFoldDB" id="A0A8J7C988"/>
<gene>
    <name evidence="1" type="ORF">ICL16_01055</name>
</gene>
<name>A0A8J7C988_9CYAN</name>
<organism evidence="1 2">
    <name type="scientific">Iningainema tapete BLCC-T55</name>
    <dbReference type="NCBI Taxonomy" id="2748662"/>
    <lineage>
        <taxon>Bacteria</taxon>
        <taxon>Bacillati</taxon>
        <taxon>Cyanobacteriota</taxon>
        <taxon>Cyanophyceae</taxon>
        <taxon>Nostocales</taxon>
        <taxon>Scytonemataceae</taxon>
        <taxon>Iningainema tapete</taxon>
    </lineage>
</organism>
<keyword evidence="2" id="KW-1185">Reference proteome</keyword>
<dbReference type="RefSeq" id="WP_190825040.1">
    <property type="nucleotide sequence ID" value="NZ_CAWPPI010000009.1"/>
</dbReference>
<comment type="caution">
    <text evidence="1">The sequence shown here is derived from an EMBL/GenBank/DDBJ whole genome shotgun (WGS) entry which is preliminary data.</text>
</comment>
<dbReference type="Proteomes" id="UP000629098">
    <property type="component" value="Unassembled WGS sequence"/>
</dbReference>
<proteinExistence type="predicted"/>
<evidence type="ECO:0000313" key="1">
    <source>
        <dbReference type="EMBL" id="MBD2770745.1"/>
    </source>
</evidence>
<accession>A0A8J7C988</accession>
<sequence length="54" mass="6186">MKVPTESEWLEAFWCDQCLGVTWYHVKKCGSAYLVTYANHDSAHALCPKALINR</sequence>
<protein>
    <submittedName>
        <fullName evidence="1">Uncharacterized protein</fullName>
    </submittedName>
</protein>
<evidence type="ECO:0000313" key="2">
    <source>
        <dbReference type="Proteomes" id="UP000629098"/>
    </source>
</evidence>
<dbReference type="EMBL" id="JACXAE010000009">
    <property type="protein sequence ID" value="MBD2770745.1"/>
    <property type="molecule type" value="Genomic_DNA"/>
</dbReference>
<reference evidence="1" key="1">
    <citation type="submission" date="2020-09" db="EMBL/GenBank/DDBJ databases">
        <title>Iningainema tapete sp. nov. (Scytonemataceae, Cyanobacteria) from greenhouses in central Florida (USA) produces two types of nodularin with biosynthetic potential for microcystin-LR and anabaenopeptins.</title>
        <authorList>
            <person name="Berthold D.E."/>
            <person name="Lefler F.W."/>
            <person name="Huang I.-S."/>
            <person name="Abdulla H."/>
            <person name="Zimba P.V."/>
            <person name="Laughinghouse H.D. IV."/>
        </authorList>
    </citation>
    <scope>NUCLEOTIDE SEQUENCE</scope>
    <source>
        <strain evidence="1">BLCCT55</strain>
    </source>
</reference>